<keyword evidence="3" id="KW-1185">Reference proteome</keyword>
<dbReference type="EMBL" id="JAJHNU010000001">
    <property type="protein sequence ID" value="MDN4120487.1"/>
    <property type="molecule type" value="Genomic_DNA"/>
</dbReference>
<protein>
    <submittedName>
        <fullName evidence="2">Rrf2 family transcriptional regulator</fullName>
    </submittedName>
</protein>
<dbReference type="PROSITE" id="PS51197">
    <property type="entry name" value="HTH_RRF2_2"/>
    <property type="match status" value="1"/>
</dbReference>
<sequence>MRLTSLTDYSMRLMMYLDQHPERLCTIAEVASYHGISEAHLMKITHLLAKGEWIITQRGKNGGMKLAKPSTHINLGKLIRYMESDLAVVECLGTQTQCVLSGQCRLTGILNQALQHFLQHLDQYTLADLLPPRCQSAMGEQSVFLLPKQ</sequence>
<dbReference type="InterPro" id="IPR036390">
    <property type="entry name" value="WH_DNA-bd_sf"/>
</dbReference>
<evidence type="ECO:0000256" key="1">
    <source>
        <dbReference type="ARBA" id="ARBA00023125"/>
    </source>
</evidence>
<evidence type="ECO:0000313" key="2">
    <source>
        <dbReference type="EMBL" id="MDN4120487.1"/>
    </source>
</evidence>
<dbReference type="NCBIfam" id="TIGR00738">
    <property type="entry name" value="rrf2_super"/>
    <property type="match status" value="1"/>
</dbReference>
<dbReference type="InterPro" id="IPR000944">
    <property type="entry name" value="Tscrpt_reg_Rrf2"/>
</dbReference>
<dbReference type="InterPro" id="IPR036388">
    <property type="entry name" value="WH-like_DNA-bd_sf"/>
</dbReference>
<keyword evidence="1" id="KW-0238">DNA-binding</keyword>
<comment type="caution">
    <text evidence="2">The sequence shown here is derived from an EMBL/GenBank/DDBJ whole genome shotgun (WGS) entry which is preliminary data.</text>
</comment>
<organism evidence="2 3">
    <name type="scientific">Alcaligenes endophyticus</name>
    <dbReference type="NCBI Taxonomy" id="1929088"/>
    <lineage>
        <taxon>Bacteria</taxon>
        <taxon>Pseudomonadati</taxon>
        <taxon>Pseudomonadota</taxon>
        <taxon>Betaproteobacteria</taxon>
        <taxon>Burkholderiales</taxon>
        <taxon>Alcaligenaceae</taxon>
        <taxon>Alcaligenes</taxon>
    </lineage>
</organism>
<accession>A0ABT8EGU7</accession>
<dbReference type="PANTHER" id="PTHR33221:SF4">
    <property type="entry name" value="HTH-TYPE TRANSCRIPTIONAL REPRESSOR NSRR"/>
    <property type="match status" value="1"/>
</dbReference>
<dbReference type="Gene3D" id="1.10.10.10">
    <property type="entry name" value="Winged helix-like DNA-binding domain superfamily/Winged helix DNA-binding domain"/>
    <property type="match status" value="1"/>
</dbReference>
<name>A0ABT8EGU7_9BURK</name>
<evidence type="ECO:0000313" key="3">
    <source>
        <dbReference type="Proteomes" id="UP001168613"/>
    </source>
</evidence>
<dbReference type="RefSeq" id="WP_266122205.1">
    <property type="nucleotide sequence ID" value="NZ_JAJHNU010000001.1"/>
</dbReference>
<dbReference type="SUPFAM" id="SSF46785">
    <property type="entry name" value="Winged helix' DNA-binding domain"/>
    <property type="match status" value="1"/>
</dbReference>
<proteinExistence type="predicted"/>
<reference evidence="2" key="1">
    <citation type="submission" date="2021-11" db="EMBL/GenBank/DDBJ databases">
        <title>Draft genome sequence of Alcaligenes endophyticus type strain CCUG 75668T.</title>
        <authorList>
            <person name="Salva-Serra F."/>
            <person name="Duran R.E."/>
            <person name="Seeger M."/>
            <person name="Moore E.R.B."/>
            <person name="Jaen-Luchoro D."/>
        </authorList>
    </citation>
    <scope>NUCLEOTIDE SEQUENCE</scope>
    <source>
        <strain evidence="2">CCUG 75668</strain>
    </source>
</reference>
<dbReference type="PANTHER" id="PTHR33221">
    <property type="entry name" value="WINGED HELIX-TURN-HELIX TRANSCRIPTIONAL REGULATOR, RRF2 FAMILY"/>
    <property type="match status" value="1"/>
</dbReference>
<dbReference type="Proteomes" id="UP001168613">
    <property type="component" value="Unassembled WGS sequence"/>
</dbReference>
<gene>
    <name evidence="2" type="ORF">LMS43_04195</name>
</gene>
<dbReference type="Pfam" id="PF02082">
    <property type="entry name" value="Rrf2"/>
    <property type="match status" value="1"/>
</dbReference>